<proteinExistence type="predicted"/>
<accession>A0A0A8YXH3</accession>
<name>A0A0A8YXH3_ARUDO</name>
<organism evidence="1">
    <name type="scientific">Arundo donax</name>
    <name type="common">Giant reed</name>
    <name type="synonym">Donax arundinaceus</name>
    <dbReference type="NCBI Taxonomy" id="35708"/>
    <lineage>
        <taxon>Eukaryota</taxon>
        <taxon>Viridiplantae</taxon>
        <taxon>Streptophyta</taxon>
        <taxon>Embryophyta</taxon>
        <taxon>Tracheophyta</taxon>
        <taxon>Spermatophyta</taxon>
        <taxon>Magnoliopsida</taxon>
        <taxon>Liliopsida</taxon>
        <taxon>Poales</taxon>
        <taxon>Poaceae</taxon>
        <taxon>PACMAD clade</taxon>
        <taxon>Arundinoideae</taxon>
        <taxon>Arundineae</taxon>
        <taxon>Arundo</taxon>
    </lineage>
</organism>
<protein>
    <submittedName>
        <fullName evidence="1">Uncharacterized protein</fullName>
    </submittedName>
</protein>
<reference evidence="1" key="1">
    <citation type="submission" date="2014-09" db="EMBL/GenBank/DDBJ databases">
        <authorList>
            <person name="Magalhaes I.L.F."/>
            <person name="Oliveira U."/>
            <person name="Santos F.R."/>
            <person name="Vidigal T.H.D.A."/>
            <person name="Brescovit A.D."/>
            <person name="Santos A.J."/>
        </authorList>
    </citation>
    <scope>NUCLEOTIDE SEQUENCE</scope>
    <source>
        <tissue evidence="1">Shoot tissue taken approximately 20 cm above the soil surface</tissue>
    </source>
</reference>
<dbReference type="EMBL" id="GBRH01268725">
    <property type="protein sequence ID" value="JAD29170.1"/>
    <property type="molecule type" value="Transcribed_RNA"/>
</dbReference>
<dbReference type="AlphaFoldDB" id="A0A0A8YXH3"/>
<sequence>MNATAMHMNTTGTIPAAMK</sequence>
<reference evidence="1" key="2">
    <citation type="journal article" date="2015" name="Data Brief">
        <title>Shoot transcriptome of the giant reed, Arundo donax.</title>
        <authorList>
            <person name="Barrero R.A."/>
            <person name="Guerrero F.D."/>
            <person name="Moolhuijzen P."/>
            <person name="Goolsby J.A."/>
            <person name="Tidwell J."/>
            <person name="Bellgard S.E."/>
            <person name="Bellgard M.I."/>
        </authorList>
    </citation>
    <scope>NUCLEOTIDE SEQUENCE</scope>
    <source>
        <tissue evidence="1">Shoot tissue taken approximately 20 cm above the soil surface</tissue>
    </source>
</reference>
<evidence type="ECO:0000313" key="1">
    <source>
        <dbReference type="EMBL" id="JAD29170.1"/>
    </source>
</evidence>